<dbReference type="SMART" id="SM00360">
    <property type="entry name" value="RRM"/>
    <property type="match status" value="1"/>
</dbReference>
<dbReference type="InParanoid" id="A0A7M7MBC2"/>
<dbReference type="Gene3D" id="3.30.70.330">
    <property type="match status" value="1"/>
</dbReference>
<feature type="region of interest" description="Disordered" evidence="12">
    <location>
        <begin position="108"/>
        <end position="231"/>
    </location>
</feature>
<dbReference type="Proteomes" id="UP000594260">
    <property type="component" value="Unplaced"/>
</dbReference>
<evidence type="ECO:0000256" key="12">
    <source>
        <dbReference type="SAM" id="MobiDB-lite"/>
    </source>
</evidence>
<dbReference type="OrthoDB" id="48651at2759"/>
<comment type="subcellular location">
    <subcellularLocation>
        <location evidence="1">Cytoplasm</location>
        <location evidence="1">Perinuclear region</location>
    </subcellularLocation>
</comment>
<evidence type="ECO:0000256" key="4">
    <source>
        <dbReference type="ARBA" id="ARBA00022490"/>
    </source>
</evidence>
<dbReference type="GO" id="GO:0003723">
    <property type="term" value="F:RNA binding"/>
    <property type="evidence" value="ECO:0007669"/>
    <property type="project" value="UniProtKB-UniRule"/>
</dbReference>
<evidence type="ECO:0000256" key="11">
    <source>
        <dbReference type="PROSITE-ProRule" id="PRU00176"/>
    </source>
</evidence>
<dbReference type="AlphaFoldDB" id="A0A7M7MBC2"/>
<dbReference type="SUPFAM" id="SSF54928">
    <property type="entry name" value="RNA-binding domain, RBD"/>
    <property type="match status" value="1"/>
</dbReference>
<keyword evidence="15" id="KW-1185">Reference proteome</keyword>
<keyword evidence="5" id="KW-0396">Initiation factor</keyword>
<evidence type="ECO:0000256" key="5">
    <source>
        <dbReference type="ARBA" id="ARBA00022540"/>
    </source>
</evidence>
<dbReference type="InterPro" id="IPR035979">
    <property type="entry name" value="RBD_domain_sf"/>
</dbReference>
<evidence type="ECO:0000256" key="8">
    <source>
        <dbReference type="ARBA" id="ARBA00022917"/>
    </source>
</evidence>
<name>A0A7M7MBC2_VARDE</name>
<dbReference type="FunCoup" id="A0A7M7MBC2">
    <property type="interactions" value="1416"/>
</dbReference>
<dbReference type="PANTHER" id="PTHR23236:SF11">
    <property type="entry name" value="EUKARYOTIC TRANSLATION INITIATION FACTOR 4H"/>
    <property type="match status" value="1"/>
</dbReference>
<dbReference type="KEGG" id="vde:111251476"/>
<accession>A0A7M7MBC2</accession>
<dbReference type="GO" id="GO:0048471">
    <property type="term" value="C:perinuclear region of cytoplasm"/>
    <property type="evidence" value="ECO:0007669"/>
    <property type="project" value="UniProtKB-SubCell"/>
</dbReference>
<feature type="compositionally biased region" description="Low complexity" evidence="12">
    <location>
        <begin position="179"/>
        <end position="189"/>
    </location>
</feature>
<dbReference type="GO" id="GO:0003743">
    <property type="term" value="F:translation initiation factor activity"/>
    <property type="evidence" value="ECO:0007669"/>
    <property type="project" value="UniProtKB-KW"/>
</dbReference>
<dbReference type="CDD" id="cd12401">
    <property type="entry name" value="RRM_eIF4H"/>
    <property type="match status" value="1"/>
</dbReference>
<dbReference type="InterPro" id="IPR000504">
    <property type="entry name" value="RRM_dom"/>
</dbReference>
<dbReference type="GeneID" id="111251476"/>
<keyword evidence="8" id="KW-0648">Protein biosynthesis</keyword>
<dbReference type="PROSITE" id="PS50102">
    <property type="entry name" value="RRM"/>
    <property type="match status" value="1"/>
</dbReference>
<keyword evidence="9" id="KW-0007">Acetylation</keyword>
<dbReference type="Pfam" id="PF00076">
    <property type="entry name" value="RRM_1"/>
    <property type="match status" value="1"/>
</dbReference>
<evidence type="ECO:0000256" key="10">
    <source>
        <dbReference type="ARBA" id="ARBA00025462"/>
    </source>
</evidence>
<organism evidence="14 15">
    <name type="scientific">Varroa destructor</name>
    <name type="common">Honeybee mite</name>
    <dbReference type="NCBI Taxonomy" id="109461"/>
    <lineage>
        <taxon>Eukaryota</taxon>
        <taxon>Metazoa</taxon>
        <taxon>Ecdysozoa</taxon>
        <taxon>Arthropoda</taxon>
        <taxon>Chelicerata</taxon>
        <taxon>Arachnida</taxon>
        <taxon>Acari</taxon>
        <taxon>Parasitiformes</taxon>
        <taxon>Mesostigmata</taxon>
        <taxon>Gamasina</taxon>
        <taxon>Dermanyssoidea</taxon>
        <taxon>Varroidae</taxon>
        <taxon>Varroa</taxon>
    </lineage>
</organism>
<evidence type="ECO:0000256" key="9">
    <source>
        <dbReference type="ARBA" id="ARBA00022990"/>
    </source>
</evidence>
<dbReference type="RefSeq" id="XP_022663815.1">
    <property type="nucleotide sequence ID" value="XM_022808080.1"/>
</dbReference>
<sequence length="281" mass="31767">MAFRHNGNGRGQETQSFSMSRRPMLSTDGPFTAFVGNLPDTVMQSDLEVIFKDIPLRSIRLVRDRETDRFKGFCYVEFDTSNQLQNALELDGAEVDGRIIRVNIASGRQDRRSGGRARDGGRDSVRDQGDYQHRRNQSNHINNDRESSRRQDGSPVGSLTADGGRNFQGAAWNMRRRSQQQQQALQQYQNHSNRLDHSARSDTHTNDAASGHGRYFNSNYQQSFPKDHSDRPKLKLAPRTVTTPVAALADALARSSIFGEGKPRDDRAFENQKKEGKKQTL</sequence>
<feature type="domain" description="RRM" evidence="13">
    <location>
        <begin position="31"/>
        <end position="107"/>
    </location>
</feature>
<evidence type="ECO:0000259" key="13">
    <source>
        <dbReference type="PROSITE" id="PS50102"/>
    </source>
</evidence>
<evidence type="ECO:0000256" key="2">
    <source>
        <dbReference type="ARBA" id="ARBA00013856"/>
    </source>
</evidence>
<dbReference type="PANTHER" id="PTHR23236">
    <property type="entry name" value="EUKARYOTIC TRANSLATION INITIATION FACTOR 4B/4H"/>
    <property type="match status" value="1"/>
</dbReference>
<comment type="function">
    <text evidence="10">Stimulates the RNA helicase activity of EIF4A in the translation initiation complex. Binds weakly mRNA.</text>
</comment>
<evidence type="ECO:0000313" key="15">
    <source>
        <dbReference type="Proteomes" id="UP000594260"/>
    </source>
</evidence>
<evidence type="ECO:0000256" key="3">
    <source>
        <dbReference type="ARBA" id="ARBA00022481"/>
    </source>
</evidence>
<evidence type="ECO:0000256" key="7">
    <source>
        <dbReference type="ARBA" id="ARBA00022884"/>
    </source>
</evidence>
<feature type="compositionally biased region" description="Basic and acidic residues" evidence="12">
    <location>
        <begin position="261"/>
        <end position="281"/>
    </location>
</feature>
<dbReference type="EnsemblMetazoa" id="XM_022808080">
    <property type="protein sequence ID" value="XP_022663815"/>
    <property type="gene ID" value="LOC111251476"/>
</dbReference>
<dbReference type="InterPro" id="IPR012677">
    <property type="entry name" value="Nucleotide-bd_a/b_plait_sf"/>
</dbReference>
<evidence type="ECO:0000256" key="1">
    <source>
        <dbReference type="ARBA" id="ARBA00004556"/>
    </source>
</evidence>
<evidence type="ECO:0000313" key="14">
    <source>
        <dbReference type="EnsemblMetazoa" id="XP_022663815"/>
    </source>
</evidence>
<keyword evidence="3" id="KW-0488">Methylation</keyword>
<proteinExistence type="predicted"/>
<evidence type="ECO:0000256" key="6">
    <source>
        <dbReference type="ARBA" id="ARBA00022553"/>
    </source>
</evidence>
<keyword evidence="4" id="KW-0963">Cytoplasm</keyword>
<keyword evidence="7 11" id="KW-0694">RNA-binding</keyword>
<keyword evidence="6" id="KW-0597">Phosphoprotein</keyword>
<feature type="compositionally biased region" description="Basic and acidic residues" evidence="12">
    <location>
        <begin position="193"/>
        <end position="205"/>
    </location>
</feature>
<feature type="compositionally biased region" description="Basic and acidic residues" evidence="12">
    <location>
        <begin position="142"/>
        <end position="152"/>
    </location>
</feature>
<protein>
    <recommendedName>
        <fullName evidence="2">Eukaryotic translation initiation factor 4H</fullName>
    </recommendedName>
</protein>
<feature type="compositionally biased region" description="Basic and acidic residues" evidence="12">
    <location>
        <begin position="108"/>
        <end position="133"/>
    </location>
</feature>
<feature type="region of interest" description="Disordered" evidence="12">
    <location>
        <begin position="255"/>
        <end position="281"/>
    </location>
</feature>
<dbReference type="InterPro" id="IPR034229">
    <property type="entry name" value="eIF4H_RRM"/>
</dbReference>
<feature type="region of interest" description="Disordered" evidence="12">
    <location>
        <begin position="1"/>
        <end position="23"/>
    </location>
</feature>
<reference evidence="14" key="1">
    <citation type="submission" date="2021-01" db="UniProtKB">
        <authorList>
            <consortium name="EnsemblMetazoa"/>
        </authorList>
    </citation>
    <scope>IDENTIFICATION</scope>
</reference>